<proteinExistence type="predicted"/>
<dbReference type="PANTHER" id="PTHR34512:SF30">
    <property type="entry name" value="OUTER MEMBRANE PROTEIN ASSEMBLY FACTOR BAMB"/>
    <property type="match status" value="1"/>
</dbReference>
<accession>A0A5C5XCV1</accession>
<dbReference type="SMART" id="SM00564">
    <property type="entry name" value="PQQ"/>
    <property type="match status" value="5"/>
</dbReference>
<dbReference type="Pfam" id="PF13360">
    <property type="entry name" value="PQQ_2"/>
    <property type="match status" value="1"/>
</dbReference>
<gene>
    <name evidence="3" type="ORF">Pan54_12980</name>
</gene>
<evidence type="ECO:0000259" key="2">
    <source>
        <dbReference type="Pfam" id="PF13360"/>
    </source>
</evidence>
<evidence type="ECO:0000313" key="4">
    <source>
        <dbReference type="Proteomes" id="UP000316095"/>
    </source>
</evidence>
<comment type="caution">
    <text evidence="3">The sequence shown here is derived from an EMBL/GenBank/DDBJ whole genome shotgun (WGS) entry which is preliminary data.</text>
</comment>
<dbReference type="EMBL" id="SJPG01000001">
    <property type="protein sequence ID" value="TWT60584.1"/>
    <property type="molecule type" value="Genomic_DNA"/>
</dbReference>
<dbReference type="Gene3D" id="2.130.10.10">
    <property type="entry name" value="YVTN repeat-like/Quinoprotein amine dehydrogenase"/>
    <property type="match status" value="2"/>
</dbReference>
<feature type="domain" description="Pyrrolo-quinoline quinone repeat" evidence="2">
    <location>
        <begin position="97"/>
        <end position="343"/>
    </location>
</feature>
<feature type="region of interest" description="Disordered" evidence="1">
    <location>
        <begin position="477"/>
        <end position="501"/>
    </location>
</feature>
<evidence type="ECO:0000256" key="1">
    <source>
        <dbReference type="SAM" id="MobiDB-lite"/>
    </source>
</evidence>
<organism evidence="3 4">
    <name type="scientific">Rubinisphaera italica</name>
    <dbReference type="NCBI Taxonomy" id="2527969"/>
    <lineage>
        <taxon>Bacteria</taxon>
        <taxon>Pseudomonadati</taxon>
        <taxon>Planctomycetota</taxon>
        <taxon>Planctomycetia</taxon>
        <taxon>Planctomycetales</taxon>
        <taxon>Planctomycetaceae</taxon>
        <taxon>Rubinisphaera</taxon>
    </lineage>
</organism>
<name>A0A5C5XCV1_9PLAN</name>
<dbReference type="SUPFAM" id="SSF50998">
    <property type="entry name" value="Quinoprotein alcohol dehydrogenase-like"/>
    <property type="match status" value="1"/>
</dbReference>
<reference evidence="3 4" key="1">
    <citation type="submission" date="2019-02" db="EMBL/GenBank/DDBJ databases">
        <title>Deep-cultivation of Planctomycetes and their phenomic and genomic characterization uncovers novel biology.</title>
        <authorList>
            <person name="Wiegand S."/>
            <person name="Jogler M."/>
            <person name="Boedeker C."/>
            <person name="Pinto D."/>
            <person name="Vollmers J."/>
            <person name="Rivas-Marin E."/>
            <person name="Kohn T."/>
            <person name="Peeters S.H."/>
            <person name="Heuer A."/>
            <person name="Rast P."/>
            <person name="Oberbeckmann S."/>
            <person name="Bunk B."/>
            <person name="Jeske O."/>
            <person name="Meyerdierks A."/>
            <person name="Storesund J.E."/>
            <person name="Kallscheuer N."/>
            <person name="Luecker S."/>
            <person name="Lage O.M."/>
            <person name="Pohl T."/>
            <person name="Merkel B.J."/>
            <person name="Hornburger P."/>
            <person name="Mueller R.-W."/>
            <person name="Bruemmer F."/>
            <person name="Labrenz M."/>
            <person name="Spormann A.M."/>
            <person name="Op Den Camp H."/>
            <person name="Overmann J."/>
            <person name="Amann R."/>
            <person name="Jetten M.S.M."/>
            <person name="Mascher T."/>
            <person name="Medema M.H."/>
            <person name="Devos D.P."/>
            <person name="Kaster A.-K."/>
            <person name="Ovreas L."/>
            <person name="Rohde M."/>
            <person name="Galperin M.Y."/>
            <person name="Jogler C."/>
        </authorList>
    </citation>
    <scope>NUCLEOTIDE SEQUENCE [LARGE SCALE GENOMIC DNA]</scope>
    <source>
        <strain evidence="3 4">Pan54</strain>
    </source>
</reference>
<dbReference type="InterPro" id="IPR018391">
    <property type="entry name" value="PQQ_b-propeller_rpt"/>
</dbReference>
<dbReference type="Proteomes" id="UP000316095">
    <property type="component" value="Unassembled WGS sequence"/>
</dbReference>
<dbReference type="InterPro" id="IPR002372">
    <property type="entry name" value="PQQ_rpt_dom"/>
</dbReference>
<dbReference type="InterPro" id="IPR015943">
    <property type="entry name" value="WD40/YVTN_repeat-like_dom_sf"/>
</dbReference>
<protein>
    <submittedName>
        <fullName evidence="3">Outer membrane biogenesis protein BamB</fullName>
    </submittedName>
</protein>
<sequence length="501" mass="54803">MYLRDSVLLIALSCVATYADDWPRFRGSAGSGVVENSESLPNQWSPTVNLAWKLPLPGPGASSPIIIGNKVIVTCYSGYGLDPNHPGEIESLVRNLLCVDLRTGTLLWQNNVKASLPEDLYDQSGVSSHGYASHTPVSDGENIYCFFGKGGVYAFDLNGNELWHANAGKESDPPKWGSSSSPVLYKNTLIITASAESQSIIGFDKVTGKKKWQQEATGLDGMWGTPILVEVDSQRTDLVMLVSGELWGLDPETGQLRWYSEATGSQQAYTSVISLGHQVFAFSGQGSRSLTLEIDGLGNIEDDYTVWTSSVSATYASPVLHQSKVYVVSNGILTAVDSKSGKRLLQIRLKDFQQTGNARFGSLDYASPVVVDNRLFYLNASGQAYVFGLEDDVELLAVNKITTENENFWGSPAVSNGRMVLRSSANLYCIAKSGSPIENQKPEATEFDVAELQQHAEKPRNNPVHVIDQSEEYVDEIIDAEGERTKNTRLKRPRRPVSESD</sequence>
<evidence type="ECO:0000313" key="3">
    <source>
        <dbReference type="EMBL" id="TWT60584.1"/>
    </source>
</evidence>
<keyword evidence="4" id="KW-1185">Reference proteome</keyword>
<dbReference type="PANTHER" id="PTHR34512">
    <property type="entry name" value="CELL SURFACE PROTEIN"/>
    <property type="match status" value="1"/>
</dbReference>
<dbReference type="InterPro" id="IPR011047">
    <property type="entry name" value="Quinoprotein_ADH-like_sf"/>
</dbReference>
<dbReference type="AlphaFoldDB" id="A0A5C5XCV1"/>